<dbReference type="Pfam" id="PF01234">
    <property type="entry name" value="NNMT_PNMT_TEMT"/>
    <property type="match status" value="1"/>
</dbReference>
<dbReference type="GO" id="GO:0008170">
    <property type="term" value="F:N-methyltransferase activity"/>
    <property type="evidence" value="ECO:0007669"/>
    <property type="project" value="TreeGrafter"/>
</dbReference>
<dbReference type="GO" id="GO:0032259">
    <property type="term" value="P:methylation"/>
    <property type="evidence" value="ECO:0007669"/>
    <property type="project" value="UniProtKB-KW"/>
</dbReference>
<dbReference type="PANTHER" id="PTHR10867:SF45">
    <property type="entry name" value="LOC100127826 PROTEIN"/>
    <property type="match status" value="1"/>
</dbReference>
<protein>
    <recommendedName>
        <fullName evidence="8">Nicotinamide N-methyltransferase</fullName>
    </recommendedName>
</protein>
<dbReference type="AlphaFoldDB" id="A0A8T2IBR6"/>
<feature type="binding site" evidence="5">
    <location>
        <position position="82"/>
    </location>
    <ligand>
        <name>S-adenosyl-L-methionine</name>
        <dbReference type="ChEBI" id="CHEBI:59789"/>
    </ligand>
</feature>
<organism evidence="6 7">
    <name type="scientific">Hymenochirus boettgeri</name>
    <name type="common">Congo dwarf clawed frog</name>
    <dbReference type="NCBI Taxonomy" id="247094"/>
    <lineage>
        <taxon>Eukaryota</taxon>
        <taxon>Metazoa</taxon>
        <taxon>Chordata</taxon>
        <taxon>Craniata</taxon>
        <taxon>Vertebrata</taxon>
        <taxon>Euteleostomi</taxon>
        <taxon>Amphibia</taxon>
        <taxon>Batrachia</taxon>
        <taxon>Anura</taxon>
        <taxon>Pipoidea</taxon>
        <taxon>Pipidae</taxon>
        <taxon>Pipinae</taxon>
        <taxon>Hymenochirus</taxon>
    </lineage>
</organism>
<comment type="caution">
    <text evidence="6">The sequence shown here is derived from an EMBL/GenBank/DDBJ whole genome shotgun (WGS) entry which is preliminary data.</text>
</comment>
<keyword evidence="2" id="KW-0489">Methyltransferase</keyword>
<dbReference type="PANTHER" id="PTHR10867">
    <property type="entry name" value="NNMT/PNMT/TEMT FAMILY MEMBER"/>
    <property type="match status" value="1"/>
</dbReference>
<dbReference type="EMBL" id="JAACNH010001767">
    <property type="protein sequence ID" value="KAG8430009.1"/>
    <property type="molecule type" value="Genomic_DNA"/>
</dbReference>
<dbReference type="Gene3D" id="3.40.50.150">
    <property type="entry name" value="Vaccinia Virus protein VP39"/>
    <property type="match status" value="1"/>
</dbReference>
<gene>
    <name evidence="6" type="ORF">GDO86_018642</name>
</gene>
<dbReference type="InterPro" id="IPR000940">
    <property type="entry name" value="NNMT_TEMT_trans"/>
</dbReference>
<evidence type="ECO:0000256" key="1">
    <source>
        <dbReference type="ARBA" id="ARBA00007996"/>
    </source>
</evidence>
<evidence type="ECO:0000256" key="3">
    <source>
        <dbReference type="ARBA" id="ARBA00022679"/>
    </source>
</evidence>
<sequence>MASTQHKHYHDEEFDTCCNYETYIGSNKVFNENFVEDIMKNVYKILTSGSVKGDTILDISVGLLRFPLFVVADYFKTIIMIDSSNSSIEEMQKWIKREPGSVDKSHMAAFACALKGKSTGWKEQEEKLRIAIKQIVKWDISQENPLGSVTLPQADCLISVMYLDGVCKDHEMYLKTLRHFSSLLKTGGHLILISCINNSYYTVGQHRFSALKYDEKFARKSLKDSGFDVKSFDKIERKFDSPMSDYEYMGCFLSCKEREI</sequence>
<feature type="binding site" evidence="5">
    <location>
        <position position="23"/>
    </location>
    <ligand>
        <name>S-adenosyl-L-methionine</name>
        <dbReference type="ChEBI" id="CHEBI:59789"/>
    </ligand>
</feature>
<proteinExistence type="inferred from homology"/>
<dbReference type="GO" id="GO:0005829">
    <property type="term" value="C:cytosol"/>
    <property type="evidence" value="ECO:0007669"/>
    <property type="project" value="TreeGrafter"/>
</dbReference>
<dbReference type="SUPFAM" id="SSF53335">
    <property type="entry name" value="S-adenosyl-L-methionine-dependent methyltransferases"/>
    <property type="match status" value="1"/>
</dbReference>
<keyword evidence="3" id="KW-0808">Transferase</keyword>
<name>A0A8T2IBR6_9PIPI</name>
<evidence type="ECO:0008006" key="8">
    <source>
        <dbReference type="Google" id="ProtNLM"/>
    </source>
</evidence>
<dbReference type="Proteomes" id="UP000812440">
    <property type="component" value="Unassembled WGS sequence"/>
</dbReference>
<evidence type="ECO:0000256" key="2">
    <source>
        <dbReference type="ARBA" id="ARBA00022603"/>
    </source>
</evidence>
<keyword evidence="7" id="KW-1185">Reference proteome</keyword>
<accession>A0A8T2IBR6</accession>
<reference evidence="6" key="1">
    <citation type="thesis" date="2020" institute="ProQuest LLC" country="789 East Eisenhower Parkway, Ann Arbor, MI, USA">
        <title>Comparative Genomics and Chromosome Evolution.</title>
        <authorList>
            <person name="Mudd A.B."/>
        </authorList>
    </citation>
    <scope>NUCLEOTIDE SEQUENCE</scope>
    <source>
        <strain evidence="6">Female2</strain>
        <tissue evidence="6">Blood</tissue>
    </source>
</reference>
<dbReference type="PIRSF" id="PIRSF000384">
    <property type="entry name" value="PNMTase"/>
    <property type="match status" value="1"/>
</dbReference>
<evidence type="ECO:0000313" key="7">
    <source>
        <dbReference type="Proteomes" id="UP000812440"/>
    </source>
</evidence>
<dbReference type="InterPro" id="IPR029063">
    <property type="entry name" value="SAM-dependent_MTases_sf"/>
</dbReference>
<comment type="similarity">
    <text evidence="1">Belongs to the class I-like SAM-binding methyltransferase superfamily. NNMT/PNMT/TEMT family.</text>
</comment>
<dbReference type="PROSITE" id="PS51681">
    <property type="entry name" value="SAM_MT_NNMT_PNMT_TEMT"/>
    <property type="match status" value="1"/>
</dbReference>
<evidence type="ECO:0000256" key="4">
    <source>
        <dbReference type="ARBA" id="ARBA00022691"/>
    </source>
</evidence>
<evidence type="ECO:0000256" key="5">
    <source>
        <dbReference type="PIRSR" id="PIRSR000384-1"/>
    </source>
</evidence>
<dbReference type="OrthoDB" id="10050085at2759"/>
<keyword evidence="4 5" id="KW-0949">S-adenosyl-L-methionine</keyword>
<evidence type="ECO:0000313" key="6">
    <source>
        <dbReference type="EMBL" id="KAG8430009.1"/>
    </source>
</evidence>